<evidence type="ECO:0000256" key="3">
    <source>
        <dbReference type="ARBA" id="ARBA00022741"/>
    </source>
</evidence>
<evidence type="ECO:0000256" key="2">
    <source>
        <dbReference type="ARBA" id="ARBA00022692"/>
    </source>
</evidence>
<dbReference type="GO" id="GO:0004383">
    <property type="term" value="F:guanylate cyclase activity"/>
    <property type="evidence" value="ECO:0007669"/>
    <property type="project" value="TreeGrafter"/>
</dbReference>
<dbReference type="EMBL" id="BLLF01001684">
    <property type="protein sequence ID" value="GFH20710.1"/>
    <property type="molecule type" value="Genomic_DNA"/>
</dbReference>
<dbReference type="InterPro" id="IPR001054">
    <property type="entry name" value="A/G_cyclase"/>
</dbReference>
<feature type="domain" description="Guanylate cyclase" evidence="7">
    <location>
        <begin position="2"/>
        <end position="44"/>
    </location>
</feature>
<reference evidence="8 9" key="1">
    <citation type="submission" date="2020-02" db="EMBL/GenBank/DDBJ databases">
        <title>Draft genome sequence of Haematococcus lacustris strain NIES-144.</title>
        <authorList>
            <person name="Morimoto D."/>
            <person name="Nakagawa S."/>
            <person name="Yoshida T."/>
            <person name="Sawayama S."/>
        </authorList>
    </citation>
    <scope>NUCLEOTIDE SEQUENCE [LARGE SCALE GENOMIC DNA]</scope>
    <source>
        <strain evidence="8 9">NIES-144</strain>
    </source>
</reference>
<dbReference type="PANTHER" id="PTHR11920">
    <property type="entry name" value="GUANYLYL CYCLASE"/>
    <property type="match status" value="1"/>
</dbReference>
<feature type="non-terminal residue" evidence="8">
    <location>
        <position position="1"/>
    </location>
</feature>
<dbReference type="Proteomes" id="UP000485058">
    <property type="component" value="Unassembled WGS sequence"/>
</dbReference>
<evidence type="ECO:0000256" key="6">
    <source>
        <dbReference type="ARBA" id="ARBA00023239"/>
    </source>
</evidence>
<evidence type="ECO:0000259" key="7">
    <source>
        <dbReference type="Pfam" id="PF00211"/>
    </source>
</evidence>
<evidence type="ECO:0000256" key="4">
    <source>
        <dbReference type="ARBA" id="ARBA00022989"/>
    </source>
</evidence>
<evidence type="ECO:0000256" key="5">
    <source>
        <dbReference type="ARBA" id="ARBA00023136"/>
    </source>
</evidence>
<name>A0A699ZHU5_HAELA</name>
<evidence type="ECO:0000256" key="1">
    <source>
        <dbReference type="ARBA" id="ARBA00004370"/>
    </source>
</evidence>
<dbReference type="GO" id="GO:0000166">
    <property type="term" value="F:nucleotide binding"/>
    <property type="evidence" value="ECO:0007669"/>
    <property type="project" value="UniProtKB-KW"/>
</dbReference>
<sequence length="64" mass="6691">MNTASRMESTSLPGRIQVSQATLDLLCDAQPSRWEPTGGVEVKGGWPTTTSLAPAPCALCTEGN</sequence>
<comment type="caution">
    <text evidence="8">The sequence shown here is derived from an EMBL/GenBank/DDBJ whole genome shotgun (WGS) entry which is preliminary data.</text>
</comment>
<keyword evidence="2" id="KW-0812">Transmembrane</keyword>
<dbReference type="PANTHER" id="PTHR11920:SF335">
    <property type="entry name" value="GUANYLATE CYCLASE"/>
    <property type="match status" value="1"/>
</dbReference>
<dbReference type="SUPFAM" id="SSF55073">
    <property type="entry name" value="Nucleotide cyclase"/>
    <property type="match status" value="1"/>
</dbReference>
<evidence type="ECO:0000313" key="9">
    <source>
        <dbReference type="Proteomes" id="UP000485058"/>
    </source>
</evidence>
<dbReference type="GO" id="GO:0007168">
    <property type="term" value="P:receptor guanylyl cyclase signaling pathway"/>
    <property type="evidence" value="ECO:0007669"/>
    <property type="project" value="TreeGrafter"/>
</dbReference>
<accession>A0A699ZHU5</accession>
<comment type="subcellular location">
    <subcellularLocation>
        <location evidence="1">Membrane</location>
    </subcellularLocation>
</comment>
<evidence type="ECO:0000313" key="8">
    <source>
        <dbReference type="EMBL" id="GFH20710.1"/>
    </source>
</evidence>
<dbReference type="GO" id="GO:0005886">
    <property type="term" value="C:plasma membrane"/>
    <property type="evidence" value="ECO:0007669"/>
    <property type="project" value="TreeGrafter"/>
</dbReference>
<dbReference type="InterPro" id="IPR029787">
    <property type="entry name" value="Nucleotide_cyclase"/>
</dbReference>
<dbReference type="Pfam" id="PF00211">
    <property type="entry name" value="Guanylate_cyc"/>
    <property type="match status" value="1"/>
</dbReference>
<keyword evidence="6" id="KW-0456">Lyase</keyword>
<keyword evidence="3" id="KW-0547">Nucleotide-binding</keyword>
<dbReference type="GO" id="GO:0004016">
    <property type="term" value="F:adenylate cyclase activity"/>
    <property type="evidence" value="ECO:0007669"/>
    <property type="project" value="TreeGrafter"/>
</dbReference>
<organism evidence="8 9">
    <name type="scientific">Haematococcus lacustris</name>
    <name type="common">Green alga</name>
    <name type="synonym">Haematococcus pluvialis</name>
    <dbReference type="NCBI Taxonomy" id="44745"/>
    <lineage>
        <taxon>Eukaryota</taxon>
        <taxon>Viridiplantae</taxon>
        <taxon>Chlorophyta</taxon>
        <taxon>core chlorophytes</taxon>
        <taxon>Chlorophyceae</taxon>
        <taxon>CS clade</taxon>
        <taxon>Chlamydomonadales</taxon>
        <taxon>Haematococcaceae</taxon>
        <taxon>Haematococcus</taxon>
    </lineage>
</organism>
<proteinExistence type="predicted"/>
<dbReference type="GO" id="GO:0001653">
    <property type="term" value="F:peptide receptor activity"/>
    <property type="evidence" value="ECO:0007669"/>
    <property type="project" value="TreeGrafter"/>
</dbReference>
<dbReference type="GO" id="GO:0035556">
    <property type="term" value="P:intracellular signal transduction"/>
    <property type="evidence" value="ECO:0007669"/>
    <property type="project" value="InterPro"/>
</dbReference>
<keyword evidence="4" id="KW-1133">Transmembrane helix</keyword>
<keyword evidence="5" id="KW-0472">Membrane</keyword>
<dbReference type="AlphaFoldDB" id="A0A699ZHU5"/>
<keyword evidence="9" id="KW-1185">Reference proteome</keyword>
<protein>
    <submittedName>
        <fullName evidence="8">Guanylate cyclase domain-containing protein</fullName>
    </submittedName>
</protein>
<gene>
    <name evidence="8" type="ORF">HaLaN_17877</name>
</gene>
<dbReference type="InterPro" id="IPR050401">
    <property type="entry name" value="Cyclic_nucleotide_synthase"/>
</dbReference>
<dbReference type="Gene3D" id="3.30.70.1230">
    <property type="entry name" value="Nucleotide cyclase"/>
    <property type="match status" value="1"/>
</dbReference>